<sequence>MLGKMFSNFFNKLVNKKNKTVRLIVLENGSERMEGLFISVPEAETYAKTKGFESYKVVPQGRVEY</sequence>
<reference evidence="1 2" key="1">
    <citation type="submission" date="2016-08" db="EMBL/GenBank/DDBJ databases">
        <title>Novel Firmicute Genomes.</title>
        <authorList>
            <person name="Poppleton D.I."/>
            <person name="Gribaldo S."/>
        </authorList>
    </citation>
    <scope>NUCLEOTIDE SEQUENCE [LARGE SCALE GENOMIC DNA]</scope>
    <source>
        <strain evidence="1 2">RAOx-1</strain>
    </source>
</reference>
<dbReference type="Proteomes" id="UP000284219">
    <property type="component" value="Unassembled WGS sequence"/>
</dbReference>
<evidence type="ECO:0000313" key="2">
    <source>
        <dbReference type="Proteomes" id="UP000284219"/>
    </source>
</evidence>
<dbReference type="EMBL" id="MCHY01000006">
    <property type="protein sequence ID" value="RKD25540.1"/>
    <property type="molecule type" value="Genomic_DNA"/>
</dbReference>
<organism evidence="1 2">
    <name type="scientific">Ammoniphilus oxalaticus</name>
    <dbReference type="NCBI Taxonomy" id="66863"/>
    <lineage>
        <taxon>Bacteria</taxon>
        <taxon>Bacillati</taxon>
        <taxon>Bacillota</taxon>
        <taxon>Bacilli</taxon>
        <taxon>Bacillales</taxon>
        <taxon>Paenibacillaceae</taxon>
        <taxon>Aneurinibacillus group</taxon>
        <taxon>Ammoniphilus</taxon>
    </lineage>
</organism>
<evidence type="ECO:0000313" key="1">
    <source>
        <dbReference type="EMBL" id="RKD25540.1"/>
    </source>
</evidence>
<accession>A0A419SML4</accession>
<name>A0A419SML4_9BACL</name>
<gene>
    <name evidence="1" type="ORF">BEP19_00935</name>
</gene>
<keyword evidence="2" id="KW-1185">Reference proteome</keyword>
<comment type="caution">
    <text evidence="1">The sequence shown here is derived from an EMBL/GenBank/DDBJ whole genome shotgun (WGS) entry which is preliminary data.</text>
</comment>
<proteinExistence type="predicted"/>
<protein>
    <submittedName>
        <fullName evidence="1">Uncharacterized protein</fullName>
    </submittedName>
</protein>
<dbReference type="AlphaFoldDB" id="A0A419SML4"/>